<dbReference type="GO" id="GO:0046872">
    <property type="term" value="F:metal ion binding"/>
    <property type="evidence" value="ECO:0007669"/>
    <property type="project" value="UniProtKB-KW"/>
</dbReference>
<dbReference type="Pfam" id="PF00141">
    <property type="entry name" value="peroxidase"/>
    <property type="match status" value="2"/>
</dbReference>
<evidence type="ECO:0000256" key="5">
    <source>
        <dbReference type="ARBA" id="ARBA00023004"/>
    </source>
</evidence>
<evidence type="ECO:0000256" key="1">
    <source>
        <dbReference type="ARBA" id="ARBA00022559"/>
    </source>
</evidence>
<comment type="caution">
    <text evidence="12">Lacks conserved residue(s) required for the propagation of feature annotation.</text>
</comment>
<evidence type="ECO:0000256" key="2">
    <source>
        <dbReference type="ARBA" id="ARBA00022617"/>
    </source>
</evidence>
<evidence type="ECO:0000256" key="6">
    <source>
        <dbReference type="ARBA" id="ARBA00023324"/>
    </source>
</evidence>
<comment type="function">
    <text evidence="12">Bifunctional enzyme with both catalase and broad-spectrum peroxidase activity.</text>
</comment>
<feature type="domain" description="Plant heme peroxidase family profile" evidence="14">
    <location>
        <begin position="147"/>
        <end position="444"/>
    </location>
</feature>
<evidence type="ECO:0000256" key="8">
    <source>
        <dbReference type="ARBA" id="ARBA00051651"/>
    </source>
</evidence>
<name>A0A1I2PTZ9_9FLAO</name>
<evidence type="ECO:0000256" key="7">
    <source>
        <dbReference type="ARBA" id="ARBA00049145"/>
    </source>
</evidence>
<dbReference type="InterPro" id="IPR019793">
    <property type="entry name" value="Peroxidases_heam-ligand_BS"/>
</dbReference>
<dbReference type="PRINTS" id="PR00458">
    <property type="entry name" value="PEROXIDASE"/>
</dbReference>
<dbReference type="EMBL" id="FOOH01000033">
    <property type="protein sequence ID" value="SFG17076.1"/>
    <property type="molecule type" value="Genomic_DNA"/>
</dbReference>
<evidence type="ECO:0000256" key="10">
    <source>
        <dbReference type="ARBA" id="ARBA00067012"/>
    </source>
</evidence>
<comment type="PTM">
    <text evidence="12">Formation of the three residue Trp-Tyr-Met cross-link is important for the catalase, but not the peroxidase activity of the enzyme.</text>
</comment>
<keyword evidence="3 12" id="KW-0479">Metal-binding</keyword>
<keyword evidence="16" id="KW-1185">Reference proteome</keyword>
<dbReference type="InterPro" id="IPR019794">
    <property type="entry name" value="Peroxidases_AS"/>
</dbReference>
<evidence type="ECO:0000256" key="13">
    <source>
        <dbReference type="RuleBase" id="RU003451"/>
    </source>
</evidence>
<dbReference type="SUPFAM" id="SSF48113">
    <property type="entry name" value="Heme-dependent peroxidases"/>
    <property type="match status" value="2"/>
</dbReference>
<dbReference type="PANTHER" id="PTHR30555">
    <property type="entry name" value="HYDROPEROXIDASE I, BIFUNCTIONAL CATALASE-PEROXIDASE"/>
    <property type="match status" value="1"/>
</dbReference>
<dbReference type="GO" id="GO:0005829">
    <property type="term" value="C:cytosol"/>
    <property type="evidence" value="ECO:0007669"/>
    <property type="project" value="UniProtKB-ARBA"/>
</dbReference>
<dbReference type="InterPro" id="IPR000763">
    <property type="entry name" value="Catalase_peroxidase"/>
</dbReference>
<dbReference type="InterPro" id="IPR002016">
    <property type="entry name" value="Haem_peroxidase"/>
</dbReference>
<dbReference type="NCBIfam" id="NF011635">
    <property type="entry name" value="PRK15061.1"/>
    <property type="match status" value="1"/>
</dbReference>
<comment type="subunit">
    <text evidence="12">Homodimer or homotetramer.</text>
</comment>
<dbReference type="RefSeq" id="WP_093306315.1">
    <property type="nucleotide sequence ID" value="NZ_FOOH01000033.1"/>
</dbReference>
<feature type="active site" description="Proton acceptor" evidence="12">
    <location>
        <position position="114"/>
    </location>
</feature>
<dbReference type="PROSITE" id="PS00435">
    <property type="entry name" value="PEROXIDASE_1"/>
    <property type="match status" value="1"/>
</dbReference>
<dbReference type="Proteomes" id="UP000199116">
    <property type="component" value="Unassembled WGS sequence"/>
</dbReference>
<dbReference type="GO" id="GO:0042744">
    <property type="term" value="P:hydrogen peroxide catabolic process"/>
    <property type="evidence" value="ECO:0007669"/>
    <property type="project" value="UniProtKB-KW"/>
</dbReference>
<comment type="cofactor">
    <cofactor evidence="12">
        <name>heme b</name>
        <dbReference type="ChEBI" id="CHEBI:60344"/>
    </cofactor>
    <text evidence="12">Binds 1 heme b (iron(II)-protoporphyrin IX) group per dimer.</text>
</comment>
<keyword evidence="1 12" id="KW-0575">Peroxidase</keyword>
<keyword evidence="6 12" id="KW-0376">Hydrogen peroxide</keyword>
<dbReference type="PROSITE" id="PS00436">
    <property type="entry name" value="PEROXIDASE_2"/>
    <property type="match status" value="1"/>
</dbReference>
<dbReference type="CDD" id="cd08200">
    <property type="entry name" value="catalase_peroxidase_2"/>
    <property type="match status" value="1"/>
</dbReference>
<dbReference type="HAMAP" id="MF_01961">
    <property type="entry name" value="Catal_peroxid"/>
    <property type="match status" value="1"/>
</dbReference>
<organism evidence="15 16">
    <name type="scientific">Salegentibacter agarivorans</name>
    <dbReference type="NCBI Taxonomy" id="345907"/>
    <lineage>
        <taxon>Bacteria</taxon>
        <taxon>Pseudomonadati</taxon>
        <taxon>Bacteroidota</taxon>
        <taxon>Flavobacteriia</taxon>
        <taxon>Flavobacteriales</taxon>
        <taxon>Flavobacteriaceae</taxon>
        <taxon>Salegentibacter</taxon>
    </lineage>
</organism>
<dbReference type="CDD" id="cd00649">
    <property type="entry name" value="catalase_peroxidase_1"/>
    <property type="match status" value="1"/>
</dbReference>
<comment type="similarity">
    <text evidence="9 12 13">Belongs to the peroxidase family. Peroxidase/catalase subfamily.</text>
</comment>
<keyword evidence="2 12" id="KW-0349">Heme</keyword>
<dbReference type="InterPro" id="IPR010255">
    <property type="entry name" value="Haem_peroxidase_sf"/>
</dbReference>
<dbReference type="PROSITE" id="PS50873">
    <property type="entry name" value="PEROXIDASE_4"/>
    <property type="match status" value="1"/>
</dbReference>
<feature type="cross-link" description="Tryptophyl-tyrosyl-methioninium (Tyr-Met) (with Trp-113)" evidence="12">
    <location>
        <begin position="237"/>
        <end position="263"/>
    </location>
</feature>
<dbReference type="FunFam" id="1.10.420.10:FF:000002">
    <property type="entry name" value="Catalase-peroxidase"/>
    <property type="match status" value="1"/>
</dbReference>
<comment type="catalytic activity">
    <reaction evidence="7 12 13">
        <text>2 H2O2 = O2 + 2 H2O</text>
        <dbReference type="Rhea" id="RHEA:20309"/>
        <dbReference type="ChEBI" id="CHEBI:15377"/>
        <dbReference type="ChEBI" id="CHEBI:15379"/>
        <dbReference type="ChEBI" id="CHEBI:16240"/>
        <dbReference type="EC" id="1.11.1.21"/>
    </reaction>
</comment>
<dbReference type="GO" id="GO:0070301">
    <property type="term" value="P:cellular response to hydrogen peroxide"/>
    <property type="evidence" value="ECO:0007669"/>
    <property type="project" value="TreeGrafter"/>
</dbReference>
<evidence type="ECO:0000313" key="15">
    <source>
        <dbReference type="EMBL" id="SFG17076.1"/>
    </source>
</evidence>
<dbReference type="PANTHER" id="PTHR30555:SF0">
    <property type="entry name" value="CATALASE-PEROXIDASE"/>
    <property type="match status" value="1"/>
</dbReference>
<evidence type="ECO:0000259" key="14">
    <source>
        <dbReference type="PROSITE" id="PS50873"/>
    </source>
</evidence>
<comment type="catalytic activity">
    <reaction evidence="8 12 13">
        <text>H2O2 + AH2 = A + 2 H2O</text>
        <dbReference type="Rhea" id="RHEA:30275"/>
        <dbReference type="ChEBI" id="CHEBI:13193"/>
        <dbReference type="ChEBI" id="CHEBI:15377"/>
        <dbReference type="ChEBI" id="CHEBI:16240"/>
        <dbReference type="ChEBI" id="CHEBI:17499"/>
        <dbReference type="EC" id="1.11.1.21"/>
    </reaction>
</comment>
<feature type="binding site" description="axial binding residue" evidence="12">
    <location>
        <position position="278"/>
    </location>
    <ligand>
        <name>heme b</name>
        <dbReference type="ChEBI" id="CHEBI:60344"/>
    </ligand>
    <ligandPart>
        <name>Fe</name>
        <dbReference type="ChEBI" id="CHEBI:18248"/>
    </ligandPart>
</feature>
<proteinExistence type="inferred from homology"/>
<evidence type="ECO:0000256" key="4">
    <source>
        <dbReference type="ARBA" id="ARBA00023002"/>
    </source>
</evidence>
<protein>
    <recommendedName>
        <fullName evidence="11 12">Catalase-peroxidase</fullName>
        <shortName evidence="12">CP</shortName>
        <ecNumber evidence="10 12">1.11.1.21</ecNumber>
    </recommendedName>
    <alternativeName>
        <fullName evidence="12">Peroxidase/catalase</fullName>
    </alternativeName>
</protein>
<dbReference type="GO" id="GO:0020037">
    <property type="term" value="F:heme binding"/>
    <property type="evidence" value="ECO:0007669"/>
    <property type="project" value="InterPro"/>
</dbReference>
<evidence type="ECO:0000256" key="11">
    <source>
        <dbReference type="ARBA" id="ARBA00074141"/>
    </source>
</evidence>
<keyword evidence="5 12" id="KW-0408">Iron</keyword>
<sequence length="751" mass="83842">MEKNDHRNHPDNHKVWEVNESSRCPFMGGALDKTAGSGTSNRDWWPNQLNLSILRQHSNLSNPMDEDFNYAEEFKSLDLKAVKKDIFKLMEDSQEWWPADYGHYGPFFIRMAWHSAGTYRIGDGRGGASSGSQRFAPLNSWPDNANLDKARLLLWPIKEKYGRKISWADLMILTGNCALESMGLETFGFGGGREDIWEPEEDIYWGSEGEWLGNKERYSENNELESPLGASHMGLIYVNPEGPNGNPDPVAAAKDIRETFGRMAMNDYETVALIAGGHTFGKTHGAGDAEQYVGAEPAGSAIEEMGLGWKNSMGKGNAEDTITSGIEGAWTNTPTKWSNSFFDNLFKYDWECIKGPGGAYQWKPKDNAGAGTIPDAHDPSKSHAPFMLTTDLSLKEDEAYEKISRNFYANPEEFAEAFSKAWYKLTHRDMGPLSRYLGPEVPSEELIWQDPVPKVDYELINDKDVAELKKKILNSGLTVSQLVSTAWGSASTFRNSDKRGGANGARIRLEPQRHWEVNNPPQLQQVITKLENIQKEFNEAQIGNKKVSLADLIVLGGCVAIKKAAADAGFDIGVPFTPGRTDATAEQTDVEAFEPLEPNADGFRNYARNRDNISASAEEMLVDRAQLLSLTPPEMTVLVGGMRVLNTNFDGSKHGVFTDRPGQLTNDFFKNILDMRTTWKATSDSQTEFEGSDRTSKKVKWTGTRVDLIFGSNSELRALAEVYGCDDSQEKFVKDFVKAWDKVMNLDRFDI</sequence>
<dbReference type="GO" id="GO:0004096">
    <property type="term" value="F:catalase activity"/>
    <property type="evidence" value="ECO:0007669"/>
    <property type="project" value="UniProtKB-UniRule"/>
</dbReference>
<keyword evidence="4 12" id="KW-0560">Oxidoreductase</keyword>
<gene>
    <name evidence="12" type="primary">katG</name>
    <name evidence="15" type="ORF">SAMN04488033_13323</name>
</gene>
<dbReference type="EC" id="1.11.1.21" evidence="10 12"/>
<reference evidence="16" key="1">
    <citation type="submission" date="2016-10" db="EMBL/GenBank/DDBJ databases">
        <authorList>
            <person name="Varghese N."/>
            <person name="Submissions S."/>
        </authorList>
    </citation>
    <scope>NUCLEOTIDE SEQUENCE [LARGE SCALE GENOMIC DNA]</scope>
    <source>
        <strain evidence="16">DSM 23515</strain>
    </source>
</reference>
<dbReference type="AlphaFoldDB" id="A0A1I2PTZ9"/>
<evidence type="ECO:0000256" key="3">
    <source>
        <dbReference type="ARBA" id="ARBA00022723"/>
    </source>
</evidence>
<accession>A0A1I2PTZ9</accession>
<feature type="site" description="Transition state stabilizer" evidence="12">
    <location>
        <position position="110"/>
    </location>
</feature>
<evidence type="ECO:0000256" key="9">
    <source>
        <dbReference type="ARBA" id="ARBA00060838"/>
    </source>
</evidence>
<dbReference type="FunFam" id="1.10.520.10:FF:000002">
    <property type="entry name" value="Catalase-peroxidase"/>
    <property type="match status" value="1"/>
</dbReference>
<evidence type="ECO:0000313" key="16">
    <source>
        <dbReference type="Proteomes" id="UP000199116"/>
    </source>
</evidence>
<dbReference type="FunFam" id="1.10.420.10:FF:000004">
    <property type="entry name" value="Catalase-peroxidase"/>
    <property type="match status" value="1"/>
</dbReference>
<dbReference type="PRINTS" id="PR00460">
    <property type="entry name" value="BPEROXIDASE"/>
</dbReference>
<dbReference type="NCBIfam" id="TIGR00198">
    <property type="entry name" value="cat_per_HPI"/>
    <property type="match status" value="1"/>
</dbReference>
<evidence type="ECO:0000256" key="12">
    <source>
        <dbReference type="HAMAP-Rule" id="MF_01961"/>
    </source>
</evidence>
<dbReference type="Gene3D" id="1.10.520.10">
    <property type="match status" value="2"/>
</dbReference>
<dbReference type="Gene3D" id="1.10.420.10">
    <property type="entry name" value="Peroxidase, domain 2"/>
    <property type="match status" value="2"/>
</dbReference>